<sequence length="550" mass="62286">MYLEYSQKARFSIRKSTTKRKNDENNLDNLRVRRKLDFSDKVFIHRASLSNIGPTKAHRLRVTFMGGYHKDPGKNSSQSPPHIDHHCCYECGDSLDSIFFHQCTCESCGNGAHYGYNCPPKVLIISNPEPCHNQNVDEFPQTLLSFHPTCYSGDENSFAYDSTSNFVDDSPNVFNPPPQPPTNSYEFCGNDAHYSHDYEVIKSSVEDLVPIPSESEGIFDDTCDVPFCDNSPPLDISKDQFEDFFDSNNDSTSIDDYYYSIDDINYVEASLLDSELISLEEVKDDIFREKLLSIHLLIAKIESLNENPTPDLVLKSPSLFSIPVEDSDSFFEKSDTSLSYSDNSLPNSRLLAIIRKRRGELTSVVMEDNLGEPRVHVPNVLATHPTLMLDSDFIPSDNSLPEFKIFCFDIEEENSGGTTIHAGIFLSDFDHFHFKIEPDLGDLTSIINPGIRENISITNVNLSPEDDQSPLFAYVIWIFLPFLTYPVAPPYILSSGNEDTIFDPDIFIYHSFMPCVSHRSGTFIKFNVYPNHLNVSPMEILSSTCFPMDQ</sequence>
<reference evidence="1" key="1">
    <citation type="journal article" date="2019" name="Sci. Rep.">
        <title>Draft genome of Tanacetum cinerariifolium, the natural source of mosquito coil.</title>
        <authorList>
            <person name="Yamashiro T."/>
            <person name="Shiraishi A."/>
            <person name="Satake H."/>
            <person name="Nakayama K."/>
        </authorList>
    </citation>
    <scope>NUCLEOTIDE SEQUENCE</scope>
</reference>
<organism evidence="1">
    <name type="scientific">Tanacetum cinerariifolium</name>
    <name type="common">Dalmatian daisy</name>
    <name type="synonym">Chrysanthemum cinerariifolium</name>
    <dbReference type="NCBI Taxonomy" id="118510"/>
    <lineage>
        <taxon>Eukaryota</taxon>
        <taxon>Viridiplantae</taxon>
        <taxon>Streptophyta</taxon>
        <taxon>Embryophyta</taxon>
        <taxon>Tracheophyta</taxon>
        <taxon>Spermatophyta</taxon>
        <taxon>Magnoliopsida</taxon>
        <taxon>eudicotyledons</taxon>
        <taxon>Gunneridae</taxon>
        <taxon>Pentapetalae</taxon>
        <taxon>asterids</taxon>
        <taxon>campanulids</taxon>
        <taxon>Asterales</taxon>
        <taxon>Asteraceae</taxon>
        <taxon>Asteroideae</taxon>
        <taxon>Anthemideae</taxon>
        <taxon>Anthemidinae</taxon>
        <taxon>Tanacetum</taxon>
    </lineage>
</organism>
<accession>A0A6L2N9Q6</accession>
<dbReference type="EMBL" id="BKCJ010008573">
    <property type="protein sequence ID" value="GEU82901.1"/>
    <property type="molecule type" value="Genomic_DNA"/>
</dbReference>
<dbReference type="AlphaFoldDB" id="A0A6L2N9Q6"/>
<protein>
    <submittedName>
        <fullName evidence="1">Protein FAR1-related sequence 5-like</fullName>
    </submittedName>
</protein>
<gene>
    <name evidence="1" type="ORF">Tci_054879</name>
</gene>
<proteinExistence type="predicted"/>
<comment type="caution">
    <text evidence="1">The sequence shown here is derived from an EMBL/GenBank/DDBJ whole genome shotgun (WGS) entry which is preliminary data.</text>
</comment>
<evidence type="ECO:0000313" key="1">
    <source>
        <dbReference type="EMBL" id="GEU82901.1"/>
    </source>
</evidence>
<name>A0A6L2N9Q6_TANCI</name>